<name>A0A386B0E0_9CHLO</name>
<sequence length="105" mass="11933">MGTINLLILLLLCRNLLFLTSVLQQFAHENDILLADAHNMVDSIGKPHSGVSPIVLSILTKFQTLSQFKKWRKTLPSKFKNISSQMLQNCPGLSRARFRWAKPSR</sequence>
<evidence type="ECO:0000313" key="2">
    <source>
        <dbReference type="EMBL" id="AYC65149.1"/>
    </source>
</evidence>
<evidence type="ECO:0000256" key="1">
    <source>
        <dbReference type="SAM" id="SignalP"/>
    </source>
</evidence>
<dbReference type="EMBL" id="MH591106">
    <property type="protein sequence ID" value="AYC65149.1"/>
    <property type="molecule type" value="Genomic_DNA"/>
</dbReference>
<reference evidence="2" key="1">
    <citation type="submission" date="2018-07" db="EMBL/GenBank/DDBJ databases">
        <authorList>
            <person name="Quirk P.G."/>
            <person name="Krulwich T.A."/>
        </authorList>
    </citation>
    <scope>NUCLEOTIDE SEQUENCE</scope>
</reference>
<gene>
    <name evidence="2" type="primary">orf105</name>
</gene>
<proteinExistence type="predicted"/>
<keyword evidence="1" id="KW-0732">Signal</keyword>
<dbReference type="RefSeq" id="YP_009519148.1">
    <property type="nucleotide sequence ID" value="NC_039523.1"/>
</dbReference>
<geneLocation type="chloroplast" evidence="2"/>
<feature type="signal peptide" evidence="1">
    <location>
        <begin position="1"/>
        <end position="24"/>
    </location>
</feature>
<feature type="chain" id="PRO_5017475240" evidence="1">
    <location>
        <begin position="25"/>
        <end position="105"/>
    </location>
</feature>
<keyword evidence="2" id="KW-0934">Plastid</keyword>
<dbReference type="GeneID" id="38279068"/>
<organism evidence="2">
    <name type="scientific">Caulerpa verticillata</name>
    <dbReference type="NCBI Taxonomy" id="177082"/>
    <lineage>
        <taxon>Eukaryota</taxon>
        <taxon>Viridiplantae</taxon>
        <taxon>Chlorophyta</taxon>
        <taxon>core chlorophytes</taxon>
        <taxon>Ulvophyceae</taxon>
        <taxon>TCBD clade</taxon>
        <taxon>Bryopsidales</taxon>
        <taxon>Halimedineae</taxon>
        <taxon>Caulerpaceae</taxon>
        <taxon>Caulerpa</taxon>
    </lineage>
</organism>
<keyword evidence="2" id="KW-0150">Chloroplast</keyword>
<dbReference type="AlphaFoldDB" id="A0A386B0E0"/>
<protein>
    <submittedName>
        <fullName evidence="2">Uncharacterized protein</fullName>
    </submittedName>
</protein>
<reference evidence="2" key="2">
    <citation type="journal article" date="2019" name="Mol. Phylogenet. Evol.">
        <title>Reassessment of the classification of bryopsidales (chlorophyta) based on chloroplast phylogenomic analyses.</title>
        <authorList>
            <person name="Cremen M.C."/>
            <person name="Leliaert F."/>
            <person name="West J."/>
            <person name="Lam D.W."/>
            <person name="Shimada S."/>
            <person name="Lopez-Bautista J.M."/>
            <person name="Verbruggen H."/>
        </authorList>
    </citation>
    <scope>NUCLEOTIDE SEQUENCE</scope>
</reference>
<accession>A0A386B0E0</accession>